<organism evidence="1">
    <name type="scientific">Wuchereria bancrofti</name>
    <dbReference type="NCBI Taxonomy" id="6293"/>
    <lineage>
        <taxon>Eukaryota</taxon>
        <taxon>Metazoa</taxon>
        <taxon>Ecdysozoa</taxon>
        <taxon>Nematoda</taxon>
        <taxon>Chromadorea</taxon>
        <taxon>Rhabditida</taxon>
        <taxon>Spirurina</taxon>
        <taxon>Spiruromorpha</taxon>
        <taxon>Filarioidea</taxon>
        <taxon>Onchocercidae</taxon>
        <taxon>Wuchereria</taxon>
    </lineage>
</organism>
<accession>A0A1I8EGP6</accession>
<evidence type="ECO:0000313" key="1">
    <source>
        <dbReference type="WBParaSite" id="maker-PairedContig_1944-snap-gene-0.13-mRNA-1"/>
    </source>
</evidence>
<dbReference type="WBParaSite" id="maker-PairedContig_1944-snap-gene-0.13-mRNA-1">
    <property type="protein sequence ID" value="maker-PairedContig_1944-snap-gene-0.13-mRNA-1"/>
    <property type="gene ID" value="maker-PairedContig_1944-snap-gene-0.13"/>
</dbReference>
<protein>
    <submittedName>
        <fullName evidence="1">Uncharacterized protein</fullName>
    </submittedName>
</protein>
<sequence length="228" mass="25716">MGRQRDMSTTGSNKRTSFHQHFPEIRTSYEYKDLLLLMALSSSSTTIFNLSKEDLSSILRTLKPAIGEATANSMSVCELRARITEWLMLNDLSTMHDFKHLENSQQWKVPDSADHCISCGKYAVTSIGNATAKSTSPIIDQPLTNRESLVFVGRSTSLPSSVLQIIDFTKPLSSSVILKTLHDRNGNEVVDDKNKHAYEYEKDLCNKYAHWAFPNLNCFPNGQFHIKP</sequence>
<name>A0A1I8EGP6_WUCBA</name>
<dbReference type="AlphaFoldDB" id="A0A1I8EGP6"/>
<proteinExistence type="predicted"/>
<reference evidence="1" key="1">
    <citation type="submission" date="2016-11" db="UniProtKB">
        <authorList>
            <consortium name="WormBaseParasite"/>
        </authorList>
    </citation>
    <scope>IDENTIFICATION</scope>
    <source>
        <strain evidence="1">pt0022</strain>
    </source>
</reference>